<dbReference type="InterPro" id="IPR046341">
    <property type="entry name" value="SET_dom_sf"/>
</dbReference>
<dbReference type="InterPro" id="IPR040415">
    <property type="entry name" value="SETD9"/>
</dbReference>
<comment type="caution">
    <text evidence="1">The sequence shown here is derived from an EMBL/GenBank/DDBJ whole genome shotgun (WGS) entry which is preliminary data.</text>
</comment>
<evidence type="ECO:0000313" key="2">
    <source>
        <dbReference type="Proteomes" id="UP000052943"/>
    </source>
</evidence>
<dbReference type="OrthoDB" id="442460at2759"/>
<name>A0A0W8BWC3_PHYNI</name>
<reference evidence="1 2" key="1">
    <citation type="submission" date="2015-11" db="EMBL/GenBank/DDBJ databases">
        <title>Genomes and virulence difference between two physiological races of Phytophthora nicotianae.</title>
        <authorList>
            <person name="Liu H."/>
            <person name="Ma X."/>
            <person name="Yu H."/>
            <person name="Fang D."/>
            <person name="Li Y."/>
            <person name="Wang X."/>
            <person name="Wang W."/>
            <person name="Dong Y."/>
            <person name="Xiao B."/>
        </authorList>
    </citation>
    <scope>NUCLEOTIDE SEQUENCE [LARGE SCALE GENOMIC DNA]</scope>
    <source>
        <strain evidence="2">race 0</strain>
    </source>
</reference>
<sequence>MTSVWRRLQLRIAGTTPARRFQEEADVGVAAVLSCFRSLKLDPQNDNKEHEELFDQAVEIVGSKKFEQQKQYVQDEVAKQVQSCFEAVLKMPKDSEKSAPKMSLSGFERNNEVEEKLGITDNFQKLFGFTLNVEESSVPGAGEGVKLRGSAPIGSLVALYPGIVYLPEHYKKKHHLSELTNNPYARARFDSVIIDAKKECKISLLTLTSSYSIANDSSSLSQHRTQETRLLLRTKSTILPAEHLRTCLASPLSSLPKLLQTQFMLTVLLLLLFCLEPFTTKEYDELIPNNFVQEPSRLSMFGKRAIVHVCNWSANILLLLNDADHTDNFIYTISKQGLAFIATADIADEEELFLNYRYNPDRPMPEWYAPVDVDSDRAMWK</sequence>
<dbReference type="Proteomes" id="UP000052943">
    <property type="component" value="Unassembled WGS sequence"/>
</dbReference>
<accession>A0A0W8BWC3</accession>
<dbReference type="PANTHER" id="PTHR33524:SF1">
    <property type="entry name" value="SET DOMAIN-CONTAINING PROTEIN"/>
    <property type="match status" value="1"/>
</dbReference>
<dbReference type="EMBL" id="LNFO01005877">
    <property type="protein sequence ID" value="KUF76147.1"/>
    <property type="molecule type" value="Genomic_DNA"/>
</dbReference>
<protein>
    <recommendedName>
        <fullName evidence="3">SET domain-containing protein</fullName>
    </recommendedName>
</protein>
<organism evidence="1 2">
    <name type="scientific">Phytophthora nicotianae</name>
    <name type="common">Potato buckeye rot agent</name>
    <name type="synonym">Phytophthora parasitica</name>
    <dbReference type="NCBI Taxonomy" id="4792"/>
    <lineage>
        <taxon>Eukaryota</taxon>
        <taxon>Sar</taxon>
        <taxon>Stramenopiles</taxon>
        <taxon>Oomycota</taxon>
        <taxon>Peronosporomycetes</taxon>
        <taxon>Peronosporales</taxon>
        <taxon>Peronosporaceae</taxon>
        <taxon>Phytophthora</taxon>
    </lineage>
</organism>
<dbReference type="SUPFAM" id="SSF82199">
    <property type="entry name" value="SET domain"/>
    <property type="match status" value="1"/>
</dbReference>
<dbReference type="AlphaFoldDB" id="A0A0W8BWC3"/>
<gene>
    <name evidence="1" type="ORF">AM587_10012752</name>
</gene>
<evidence type="ECO:0008006" key="3">
    <source>
        <dbReference type="Google" id="ProtNLM"/>
    </source>
</evidence>
<dbReference type="PANTHER" id="PTHR33524">
    <property type="entry name" value="C5ORF35"/>
    <property type="match status" value="1"/>
</dbReference>
<proteinExistence type="predicted"/>
<evidence type="ECO:0000313" key="1">
    <source>
        <dbReference type="EMBL" id="KUF76147.1"/>
    </source>
</evidence>